<keyword evidence="3" id="KW-1185">Reference proteome</keyword>
<evidence type="ECO:0000313" key="2">
    <source>
        <dbReference type="EMBL" id="KAL2915268.1"/>
    </source>
</evidence>
<evidence type="ECO:0000313" key="3">
    <source>
        <dbReference type="Proteomes" id="UP001527925"/>
    </source>
</evidence>
<gene>
    <name evidence="2" type="ORF">HK105_205133</name>
</gene>
<protein>
    <submittedName>
        <fullName evidence="2">Uncharacterized protein</fullName>
    </submittedName>
</protein>
<name>A0ABR4N716_9FUNG</name>
<accession>A0ABR4N716</accession>
<proteinExistence type="predicted"/>
<reference evidence="2 3" key="1">
    <citation type="submission" date="2023-09" db="EMBL/GenBank/DDBJ databases">
        <title>Pangenome analysis of Batrachochytrium dendrobatidis and related Chytrids.</title>
        <authorList>
            <person name="Yacoub M.N."/>
            <person name="Stajich J.E."/>
            <person name="James T.Y."/>
        </authorList>
    </citation>
    <scope>NUCLEOTIDE SEQUENCE [LARGE SCALE GENOMIC DNA]</scope>
    <source>
        <strain evidence="2 3">JEL0888</strain>
    </source>
</reference>
<keyword evidence="1" id="KW-0472">Membrane</keyword>
<dbReference type="Proteomes" id="UP001527925">
    <property type="component" value="Unassembled WGS sequence"/>
</dbReference>
<feature type="transmembrane region" description="Helical" evidence="1">
    <location>
        <begin position="145"/>
        <end position="171"/>
    </location>
</feature>
<evidence type="ECO:0000256" key="1">
    <source>
        <dbReference type="SAM" id="Phobius"/>
    </source>
</evidence>
<comment type="caution">
    <text evidence="2">The sequence shown here is derived from an EMBL/GenBank/DDBJ whole genome shotgun (WGS) entry which is preliminary data.</text>
</comment>
<keyword evidence="1" id="KW-0812">Transmembrane</keyword>
<organism evidence="2 3">
    <name type="scientific">Polyrhizophydium stewartii</name>
    <dbReference type="NCBI Taxonomy" id="2732419"/>
    <lineage>
        <taxon>Eukaryota</taxon>
        <taxon>Fungi</taxon>
        <taxon>Fungi incertae sedis</taxon>
        <taxon>Chytridiomycota</taxon>
        <taxon>Chytridiomycota incertae sedis</taxon>
        <taxon>Chytridiomycetes</taxon>
        <taxon>Rhizophydiales</taxon>
        <taxon>Rhizophydiales incertae sedis</taxon>
        <taxon>Polyrhizophydium</taxon>
    </lineage>
</organism>
<sequence>MTRERARSRPAATGSSTRTRAALDAFGAGIVSVEVAATGAEVRLPDGGVVRRITLLERVLEVDGRQVTQDERIQQVVEIMPDGAVVRGRPCAESHGSPASAAAALDRMADATPAGPHHGGRGRHHGGMRHALGAWVRRQPVWAKLLLCLAWSLAVAGAAFAAVHGVAMLVLRLRGRPAAAAAAADAEALLPKHQPAAGHADAKMLSIDVGKLAALGFVSEQHAAAAGSRTAIGPAAADESLPAYTRGGYAAVASQEPWTL</sequence>
<keyword evidence="1" id="KW-1133">Transmembrane helix</keyword>
<dbReference type="EMBL" id="JADGIZ020000025">
    <property type="protein sequence ID" value="KAL2915268.1"/>
    <property type="molecule type" value="Genomic_DNA"/>
</dbReference>